<dbReference type="SUPFAM" id="SSF52540">
    <property type="entry name" value="P-loop containing nucleoside triphosphate hydrolases"/>
    <property type="match status" value="1"/>
</dbReference>
<dbReference type="STRING" id="1658174.A0A1J9PQS1"/>
<dbReference type="Pfam" id="PF22942">
    <property type="entry name" value="DUF7025"/>
    <property type="match status" value="1"/>
</dbReference>
<dbReference type="InterPro" id="IPR003593">
    <property type="entry name" value="AAA+_ATPase"/>
</dbReference>
<dbReference type="Pfam" id="PF00004">
    <property type="entry name" value="AAA"/>
    <property type="match status" value="1"/>
</dbReference>
<accession>A0A1J9PQS1</accession>
<evidence type="ECO:0000313" key="2">
    <source>
        <dbReference type="EMBL" id="OJD18550.1"/>
    </source>
</evidence>
<dbReference type="PANTHER" id="PTHR46411">
    <property type="entry name" value="FAMILY ATPASE, PUTATIVE-RELATED"/>
    <property type="match status" value="1"/>
</dbReference>
<gene>
    <name evidence="2" type="ORF">ACJ73_08711</name>
</gene>
<organism evidence="2 3">
    <name type="scientific">Blastomyces percursus</name>
    <dbReference type="NCBI Taxonomy" id="1658174"/>
    <lineage>
        <taxon>Eukaryota</taxon>
        <taxon>Fungi</taxon>
        <taxon>Dikarya</taxon>
        <taxon>Ascomycota</taxon>
        <taxon>Pezizomycotina</taxon>
        <taxon>Eurotiomycetes</taxon>
        <taxon>Eurotiomycetidae</taxon>
        <taxon>Onygenales</taxon>
        <taxon>Ajellomycetaceae</taxon>
        <taxon>Blastomyces</taxon>
    </lineage>
</organism>
<dbReference type="VEuPathDB" id="FungiDB:ACJ73_08711"/>
<dbReference type="InterPro" id="IPR027417">
    <property type="entry name" value="P-loop_NTPase"/>
</dbReference>
<dbReference type="EMBL" id="LGTZ01002150">
    <property type="protein sequence ID" value="OJD18550.1"/>
    <property type="molecule type" value="Genomic_DNA"/>
</dbReference>
<dbReference type="InterPro" id="IPR003959">
    <property type="entry name" value="ATPase_AAA_core"/>
</dbReference>
<dbReference type="Proteomes" id="UP000242791">
    <property type="component" value="Unassembled WGS sequence"/>
</dbReference>
<reference evidence="2 3" key="1">
    <citation type="submission" date="2015-08" db="EMBL/GenBank/DDBJ databases">
        <title>Emmonsia species relationships and genome sequence.</title>
        <authorList>
            <person name="Cuomo C.A."/>
            <person name="Schwartz I.S."/>
            <person name="Kenyon C."/>
            <person name="De Hoog G.S."/>
            <person name="Govender N.P."/>
            <person name="Botha A."/>
            <person name="Moreno L."/>
            <person name="De Vries M."/>
            <person name="Munoz J.F."/>
            <person name="Stielow J.B."/>
        </authorList>
    </citation>
    <scope>NUCLEOTIDE SEQUENCE [LARGE SCALE GENOMIC DNA]</scope>
    <source>
        <strain evidence="2 3">EI222</strain>
    </source>
</reference>
<dbReference type="PANTHER" id="PTHR46411:SF1">
    <property type="entry name" value="FAMILY ATPASE, PUTATIVE (AFU_ORTHOLOGUE AFUA_7G05752)-RELATED"/>
    <property type="match status" value="1"/>
</dbReference>
<dbReference type="Gene3D" id="3.40.50.300">
    <property type="entry name" value="P-loop containing nucleotide triphosphate hydrolases"/>
    <property type="match status" value="1"/>
</dbReference>
<sequence length="630" mass="71722">MARASVLDHKILDKIWDGKKLDYMIVENPDAQYGQSDKYDEYLFVFRRRHERNSKDIKTYLDFKSGELINILRHVLSNVNAVNLRSERPSVSPSHLFQFLPDLEGYRQTIEPESIAAQHLDHLTEFLNGHFSDLKENMTALLNHGEITFELLGALFKPNELIFAIDSNSEEPRCFVYDSYEVKKSHCGPVFEISCRSLDYDGKAFGEVTSILQVPKFRGVKKVFDLPVLPLHYHQKKHDIERELLRRGRKFMDLVDISHREYSGLAHIKTDKGPLKFHVTGRIMIDALAFKEKNPNYGLPKVSGGDVDDFEWFDSEFDKEKSRKTVKHRDMDQENMADRDYMLCGPTVLGFSLSKRMWAEFAVAKITPIDWTLSPSFEALEIPKKTKKMIQMMVESHKPGSGGTSIRRFDDVVDGKGSGRIFLLHGPPGVGKTLTAEITADFLKRPRYMACAGDFGTDARGLEEHLTRILDLARRWNAILVLDEADVFLSERNADSLIHNSLVSVFLRLLEYFEGTTFLTTNWLTTLDSAVRSRIDLGISYGELSGDAKARVWKTHLKRASANTSTEELEKLVNRCSNGRQIKNIVRVACALAGDKTVTYEHVEEALVCNNRFDRDFTGAGAADNMNSYA</sequence>
<keyword evidence="3" id="KW-1185">Reference proteome</keyword>
<dbReference type="GO" id="GO:0016887">
    <property type="term" value="F:ATP hydrolysis activity"/>
    <property type="evidence" value="ECO:0007669"/>
    <property type="project" value="InterPro"/>
</dbReference>
<proteinExistence type="predicted"/>
<dbReference type="AlphaFoldDB" id="A0A1J9PQS1"/>
<feature type="domain" description="AAA+ ATPase" evidence="1">
    <location>
        <begin position="418"/>
        <end position="545"/>
    </location>
</feature>
<comment type="caution">
    <text evidence="2">The sequence shown here is derived from an EMBL/GenBank/DDBJ whole genome shotgun (WGS) entry which is preliminary data.</text>
</comment>
<evidence type="ECO:0000259" key="1">
    <source>
        <dbReference type="SMART" id="SM00382"/>
    </source>
</evidence>
<dbReference type="OrthoDB" id="10042665at2759"/>
<dbReference type="InterPro" id="IPR054289">
    <property type="entry name" value="DUF7025"/>
</dbReference>
<dbReference type="SMART" id="SM00382">
    <property type="entry name" value="AAA"/>
    <property type="match status" value="1"/>
</dbReference>
<dbReference type="GO" id="GO:0005524">
    <property type="term" value="F:ATP binding"/>
    <property type="evidence" value="ECO:0007669"/>
    <property type="project" value="InterPro"/>
</dbReference>
<evidence type="ECO:0000313" key="3">
    <source>
        <dbReference type="Proteomes" id="UP000242791"/>
    </source>
</evidence>
<protein>
    <recommendedName>
        <fullName evidence="1">AAA+ ATPase domain-containing protein</fullName>
    </recommendedName>
</protein>
<name>A0A1J9PQS1_9EURO</name>